<proteinExistence type="predicted"/>
<name>A0ABP8W034_9MICO</name>
<dbReference type="InterPro" id="IPR027417">
    <property type="entry name" value="P-loop_NTPase"/>
</dbReference>
<keyword evidence="2" id="KW-0808">Transferase</keyword>
<sequence>MTSADAASGALAANVDALARRALALLDGSERIRVVVGIAGSPGSGKTTLAIGLVERLNELREGALAVHLPMDGYHLANATLDRLGRHDRKGAIDTFDGWGYVALLRRLRDETEHTVYAPSFDRTVDEGVAGEIAVPPSARIVVTEGNYLLVDDGPWAQVVDLLDETWFCETGPDERLRRLVDRHERHGRTPEEAEAWATSVDGTNALLIEASAPRAVIRVSGVDASIVP</sequence>
<dbReference type="NCBIfam" id="NF006743">
    <property type="entry name" value="PRK09270.1-2"/>
    <property type="match status" value="1"/>
</dbReference>
<feature type="domain" description="Phosphoribulokinase/uridine kinase" evidence="1">
    <location>
        <begin position="35"/>
        <end position="172"/>
    </location>
</feature>
<dbReference type="Proteomes" id="UP001501295">
    <property type="component" value="Unassembled WGS sequence"/>
</dbReference>
<gene>
    <name evidence="2" type="ORF">GCM10025780_21540</name>
</gene>
<dbReference type="SUPFAM" id="SSF52540">
    <property type="entry name" value="P-loop containing nucleoside triphosphate hydrolases"/>
    <property type="match status" value="1"/>
</dbReference>
<dbReference type="GO" id="GO:0016301">
    <property type="term" value="F:kinase activity"/>
    <property type="evidence" value="ECO:0007669"/>
    <property type="project" value="UniProtKB-KW"/>
</dbReference>
<keyword evidence="3" id="KW-1185">Reference proteome</keyword>
<comment type="caution">
    <text evidence="2">The sequence shown here is derived from an EMBL/GenBank/DDBJ whole genome shotgun (WGS) entry which is preliminary data.</text>
</comment>
<reference evidence="3" key="1">
    <citation type="journal article" date="2019" name="Int. J. Syst. Evol. Microbiol.">
        <title>The Global Catalogue of Microorganisms (GCM) 10K type strain sequencing project: providing services to taxonomists for standard genome sequencing and annotation.</title>
        <authorList>
            <consortium name="The Broad Institute Genomics Platform"/>
            <consortium name="The Broad Institute Genome Sequencing Center for Infectious Disease"/>
            <person name="Wu L."/>
            <person name="Ma J."/>
        </authorList>
    </citation>
    <scope>NUCLEOTIDE SEQUENCE [LARGE SCALE GENOMIC DNA]</scope>
    <source>
        <strain evidence="3">JCM 18956</strain>
    </source>
</reference>
<dbReference type="RefSeq" id="WP_345375852.1">
    <property type="nucleotide sequence ID" value="NZ_BAABLM010000003.1"/>
</dbReference>
<dbReference type="Pfam" id="PF00485">
    <property type="entry name" value="PRK"/>
    <property type="match status" value="1"/>
</dbReference>
<dbReference type="Gene3D" id="3.40.50.300">
    <property type="entry name" value="P-loop containing nucleotide triphosphate hydrolases"/>
    <property type="match status" value="2"/>
</dbReference>
<accession>A0ABP8W034</accession>
<keyword evidence="2" id="KW-0418">Kinase</keyword>
<dbReference type="PANTHER" id="PTHR10285">
    <property type="entry name" value="URIDINE KINASE"/>
    <property type="match status" value="1"/>
</dbReference>
<evidence type="ECO:0000313" key="3">
    <source>
        <dbReference type="Proteomes" id="UP001501295"/>
    </source>
</evidence>
<dbReference type="EMBL" id="BAABLM010000003">
    <property type="protein sequence ID" value="GAA4676596.1"/>
    <property type="molecule type" value="Genomic_DNA"/>
</dbReference>
<evidence type="ECO:0000259" key="1">
    <source>
        <dbReference type="Pfam" id="PF00485"/>
    </source>
</evidence>
<dbReference type="InterPro" id="IPR006083">
    <property type="entry name" value="PRK/URK"/>
</dbReference>
<organism evidence="2 3">
    <name type="scientific">Frondihabitans cladoniiphilus</name>
    <dbReference type="NCBI Taxonomy" id="715785"/>
    <lineage>
        <taxon>Bacteria</taxon>
        <taxon>Bacillati</taxon>
        <taxon>Actinomycetota</taxon>
        <taxon>Actinomycetes</taxon>
        <taxon>Micrococcales</taxon>
        <taxon>Microbacteriaceae</taxon>
        <taxon>Frondihabitans</taxon>
    </lineage>
</organism>
<protein>
    <submittedName>
        <fullName evidence="2">Nucleoside/nucleotide kinase family protein</fullName>
    </submittedName>
</protein>
<evidence type="ECO:0000313" key="2">
    <source>
        <dbReference type="EMBL" id="GAA4676596.1"/>
    </source>
</evidence>